<feature type="transmembrane region" description="Helical" evidence="1">
    <location>
        <begin position="198"/>
        <end position="218"/>
    </location>
</feature>
<evidence type="ECO:0000256" key="1">
    <source>
        <dbReference type="SAM" id="Phobius"/>
    </source>
</evidence>
<evidence type="ECO:0000313" key="4">
    <source>
        <dbReference type="Proteomes" id="UP000078437"/>
    </source>
</evidence>
<dbReference type="InterPro" id="IPR002656">
    <property type="entry name" value="Acyl_transf_3_dom"/>
</dbReference>
<feature type="transmembrane region" description="Helical" evidence="1">
    <location>
        <begin position="286"/>
        <end position="309"/>
    </location>
</feature>
<gene>
    <name evidence="3" type="ORF">ATC03_03460</name>
</gene>
<accession>A0A191WCE7</accession>
<evidence type="ECO:0000313" key="3">
    <source>
        <dbReference type="EMBL" id="ANJ25936.1"/>
    </source>
</evidence>
<feature type="transmembrane region" description="Helical" evidence="1">
    <location>
        <begin position="330"/>
        <end position="350"/>
    </location>
</feature>
<protein>
    <recommendedName>
        <fullName evidence="2">Acyltransferase 3 domain-containing protein</fullName>
    </recommendedName>
</protein>
<feature type="transmembrane region" description="Helical" evidence="1">
    <location>
        <begin position="442"/>
        <end position="460"/>
    </location>
</feature>
<reference evidence="4" key="2">
    <citation type="submission" date="2016-01" db="EMBL/GenBank/DDBJ databases">
        <title>Complete genome sequence of Agromyces aureus AR33T and comparison with related organisms.</title>
        <authorList>
            <person name="Corretto E."/>
            <person name="Antonielli L."/>
            <person name="Sessitsch A."/>
            <person name="Brader G."/>
        </authorList>
    </citation>
    <scope>NUCLEOTIDE SEQUENCE [LARGE SCALE GENOMIC DNA]</scope>
    <source>
        <strain evidence="4">AR33</strain>
    </source>
</reference>
<feature type="transmembrane region" description="Helical" evidence="1">
    <location>
        <begin position="51"/>
        <end position="74"/>
    </location>
</feature>
<dbReference type="STRING" id="453304.ATC03_03460"/>
<feature type="transmembrane region" description="Helical" evidence="1">
    <location>
        <begin position="255"/>
        <end position="274"/>
    </location>
</feature>
<feature type="transmembrane region" description="Helical" evidence="1">
    <location>
        <begin position="370"/>
        <end position="389"/>
    </location>
</feature>
<feature type="transmembrane region" description="Helical" evidence="1">
    <location>
        <begin position="224"/>
        <end position="243"/>
    </location>
</feature>
<dbReference type="Proteomes" id="UP000078437">
    <property type="component" value="Chromosome"/>
</dbReference>
<name>A0A191WCE7_9MICO</name>
<proteinExistence type="predicted"/>
<dbReference type="OrthoDB" id="8206682at2"/>
<dbReference type="RefSeq" id="WP_067873139.1">
    <property type="nucleotide sequence ID" value="NZ_CP013979.1"/>
</dbReference>
<keyword evidence="4" id="KW-1185">Reference proteome</keyword>
<dbReference type="Pfam" id="PF01757">
    <property type="entry name" value="Acyl_transf_3"/>
    <property type="match status" value="1"/>
</dbReference>
<keyword evidence="1" id="KW-0472">Membrane</keyword>
<keyword evidence="1" id="KW-0812">Transmembrane</keyword>
<organism evidence="3 4">
    <name type="scientific">Agromyces aureus</name>
    <dbReference type="NCBI Taxonomy" id="453304"/>
    <lineage>
        <taxon>Bacteria</taxon>
        <taxon>Bacillati</taxon>
        <taxon>Actinomycetota</taxon>
        <taxon>Actinomycetes</taxon>
        <taxon>Micrococcales</taxon>
        <taxon>Microbacteriaceae</taxon>
        <taxon>Agromyces</taxon>
    </lineage>
</organism>
<reference evidence="3 4" key="1">
    <citation type="journal article" date="2016" name="Int. J. Syst. Evol. Microbiol.">
        <title>Agromyces aureus sp. nov., isolated from the rhizosphere of Salix caprea L. grown in a heavy-metal-contaminated soil.</title>
        <authorList>
            <person name="Corretto E."/>
            <person name="Antonielli L."/>
            <person name="Sessitsch A."/>
            <person name="Compant S."/>
            <person name="Gorfer M."/>
            <person name="Kuffner M."/>
            <person name="Brader G."/>
        </authorList>
    </citation>
    <scope>NUCLEOTIDE SEQUENCE [LARGE SCALE GENOMIC DNA]</scope>
    <source>
        <strain evidence="3 4">AR33</strain>
    </source>
</reference>
<sequence length="487" mass="51223">MTLNAERSALNTVRTTAIRRVPSRVSASASASASASEAQARGRTRDAAIDAARAACLVVVFALHAMMVGVSVGAGGPVLENALEQWDGFAAATWFVQIMPLFFVIGGYSAVSQWRRMHVRGADAAAYVRGRLARLVRPAIALVAVVGVALAVLTAAGLPAEVVATAGFRIGQPLWFLAVYLACTSLVPLMARAHSRHPFATLAVLLAVVVAVDVARMATGIDAIGFANLLAVWLLVQQGGFWLADGTVERMPRAARLVVAVAALGVLAALTLAGPYSPDLLMNLNPPTVCLVVLGVAQLMLFSLARPALRRWAERPRPARAIASFGEWGMTLYLWHMPAFIVLAGALLWLNEAVGLALLVPLEPEWWATRPIWLVAAAVVTAGIVRAFSRWERGDAAGRPSVGASAVVRAGSRDALRAPRPAIRGSARGRVGRIGRLARMRVPVGVAVVCGILGVGLVLVFGFGPWIALAALVLLGFALRGSREPAA</sequence>
<dbReference type="AlphaFoldDB" id="A0A191WCE7"/>
<feature type="transmembrane region" description="Helical" evidence="1">
    <location>
        <begin position="139"/>
        <end position="160"/>
    </location>
</feature>
<dbReference type="EMBL" id="CP013979">
    <property type="protein sequence ID" value="ANJ25936.1"/>
    <property type="molecule type" value="Genomic_DNA"/>
</dbReference>
<keyword evidence="1" id="KW-1133">Transmembrane helix</keyword>
<feature type="transmembrane region" description="Helical" evidence="1">
    <location>
        <begin position="94"/>
        <end position="111"/>
    </location>
</feature>
<feature type="transmembrane region" description="Helical" evidence="1">
    <location>
        <begin position="172"/>
        <end position="191"/>
    </location>
</feature>
<evidence type="ECO:0000259" key="2">
    <source>
        <dbReference type="Pfam" id="PF01757"/>
    </source>
</evidence>
<feature type="domain" description="Acyltransferase 3" evidence="2">
    <location>
        <begin position="47"/>
        <end position="383"/>
    </location>
</feature>
<dbReference type="KEGG" id="agy:ATC03_03460"/>
<dbReference type="GO" id="GO:0016747">
    <property type="term" value="F:acyltransferase activity, transferring groups other than amino-acyl groups"/>
    <property type="evidence" value="ECO:0007669"/>
    <property type="project" value="InterPro"/>
</dbReference>